<dbReference type="CDD" id="cd01949">
    <property type="entry name" value="GGDEF"/>
    <property type="match status" value="1"/>
</dbReference>
<dbReference type="Pfam" id="PF13188">
    <property type="entry name" value="PAS_8"/>
    <property type="match status" value="1"/>
</dbReference>
<feature type="transmembrane region" description="Helical" evidence="1">
    <location>
        <begin position="99"/>
        <end position="117"/>
    </location>
</feature>
<feature type="transmembrane region" description="Helical" evidence="1">
    <location>
        <begin position="153"/>
        <end position="171"/>
    </location>
</feature>
<keyword evidence="1" id="KW-0812">Transmembrane</keyword>
<dbReference type="CDD" id="cd00130">
    <property type="entry name" value="PAS"/>
    <property type="match status" value="1"/>
</dbReference>
<feature type="transmembrane region" description="Helical" evidence="1">
    <location>
        <begin position="123"/>
        <end position="144"/>
    </location>
</feature>
<dbReference type="InterPro" id="IPR000160">
    <property type="entry name" value="GGDEF_dom"/>
</dbReference>
<evidence type="ECO:0000259" key="2">
    <source>
        <dbReference type="PROSITE" id="PS50883"/>
    </source>
</evidence>
<dbReference type="PANTHER" id="PTHR44757:SF2">
    <property type="entry name" value="BIOFILM ARCHITECTURE MAINTENANCE PROTEIN MBAA"/>
    <property type="match status" value="1"/>
</dbReference>
<dbReference type="Proteomes" id="UP001219862">
    <property type="component" value="Unassembled WGS sequence"/>
</dbReference>
<dbReference type="NCBIfam" id="TIGR00229">
    <property type="entry name" value="sensory_box"/>
    <property type="match status" value="1"/>
</dbReference>
<dbReference type="InterPro" id="IPR043128">
    <property type="entry name" value="Rev_trsase/Diguanyl_cyclase"/>
</dbReference>
<dbReference type="Gene3D" id="3.20.20.450">
    <property type="entry name" value="EAL domain"/>
    <property type="match status" value="1"/>
</dbReference>
<sequence length="775" mass="84413">MSGNPVTTFIILGAVLNAMLGVALLLLWRQSPRQQHAKYWGLSWIFLSGALILGLGLPPEPDGSLVHDTQVFLAALCAMASTLLRIVGARSYRELPWQWRTGLHWFFGAMMLIVGLAKLDHSYGIVLAAVLLGLGALWCARCLWRGGSKADKWVAIGFMTAGLANFMTPFFDPFGRSVEAHLLGLSTQTALSLGLILLSVIRAHQETRQQAERFFRLAEHSLQGQLVIQNGRLKYANPAALAIYGVTNHMPLAAHSSLVERIVPEDERAALEQRHQHVVSDPLARIEWEGPRLTMDGRHIYVRGLSSHIEWDGAPAELMVMLDDSSRQRAVDELKRQALHDELTDLPNRNYAVERLRQITPRGAHPFALISADLDRFQLVNENLGHDMGDALLRAVARRLTQELPVTATVCRLGEDQFLVLLEGIGEPAEVQHHVQHLLDTLQAPFSLAGAELYAHMSIGVALFPRDGLDAPTLLRAADAAMHRAKSRAGAACVFFESAMRTDSRARLESEQAIGRAIALHEFVLEFQPKFQAHSRVLCGFEALVRWERPGMGRISPADFVPAAERTGQIKALGGLILDLAMRQLTEWQLSHGRLVPVAVNVSPLQFEDAAFAAGLLGELKSRKLPAEALEIEITETAAIAHLDQVLPQLQHLRTAGVLSALDDFGTGQSSLTLLRNLPISTMKLDRSMIEPLPEHQAAAVVKVAAALGQALQLNIVAEGVETEAQAQSAEALGCTQLQGYLLGKPLSADAAGALLSASTGTPRGDSMPTQPPSV</sequence>
<evidence type="ECO:0000313" key="4">
    <source>
        <dbReference type="EMBL" id="MDC8785563.1"/>
    </source>
</evidence>
<evidence type="ECO:0000313" key="5">
    <source>
        <dbReference type="Proteomes" id="UP001219862"/>
    </source>
</evidence>
<dbReference type="InterPro" id="IPR035965">
    <property type="entry name" value="PAS-like_dom_sf"/>
</dbReference>
<feature type="transmembrane region" description="Helical" evidence="1">
    <location>
        <begin position="39"/>
        <end position="57"/>
    </location>
</feature>
<accession>A0ABT5KRK7</accession>
<dbReference type="PROSITE" id="PS50883">
    <property type="entry name" value="EAL"/>
    <property type="match status" value="1"/>
</dbReference>
<name>A0ABT5KRK7_9BURK</name>
<dbReference type="InterPro" id="IPR052155">
    <property type="entry name" value="Biofilm_reg_signaling"/>
</dbReference>
<reference evidence="4 5" key="1">
    <citation type="submission" date="2022-10" db="EMBL/GenBank/DDBJ databases">
        <title>paucibacter sp. hw8 Genome sequencing.</title>
        <authorList>
            <person name="Park S."/>
        </authorList>
    </citation>
    <scope>NUCLEOTIDE SEQUENCE [LARGE SCALE GENOMIC DNA]</scope>
    <source>
        <strain evidence="5">hw8</strain>
    </source>
</reference>
<gene>
    <name evidence="4" type="ORF">PRZ01_10200</name>
</gene>
<comment type="caution">
    <text evidence="4">The sequence shown here is derived from an EMBL/GenBank/DDBJ whole genome shotgun (WGS) entry which is preliminary data.</text>
</comment>
<dbReference type="SMART" id="SM00052">
    <property type="entry name" value="EAL"/>
    <property type="match status" value="1"/>
</dbReference>
<dbReference type="NCBIfam" id="TIGR00254">
    <property type="entry name" value="GGDEF"/>
    <property type="match status" value="1"/>
</dbReference>
<evidence type="ECO:0000256" key="1">
    <source>
        <dbReference type="SAM" id="Phobius"/>
    </source>
</evidence>
<dbReference type="InterPro" id="IPR035919">
    <property type="entry name" value="EAL_sf"/>
</dbReference>
<dbReference type="SUPFAM" id="SSF55785">
    <property type="entry name" value="PYP-like sensor domain (PAS domain)"/>
    <property type="match status" value="1"/>
</dbReference>
<feature type="transmembrane region" description="Helical" evidence="1">
    <location>
        <begin position="6"/>
        <end position="27"/>
    </location>
</feature>
<dbReference type="Gene3D" id="3.30.450.20">
    <property type="entry name" value="PAS domain"/>
    <property type="match status" value="1"/>
</dbReference>
<dbReference type="InterPro" id="IPR001633">
    <property type="entry name" value="EAL_dom"/>
</dbReference>
<feature type="domain" description="EAL" evidence="2">
    <location>
        <begin position="507"/>
        <end position="760"/>
    </location>
</feature>
<feature type="domain" description="GGDEF" evidence="3">
    <location>
        <begin position="365"/>
        <end position="498"/>
    </location>
</feature>
<organism evidence="4 5">
    <name type="scientific">Roseateles koreensis</name>
    <dbReference type="NCBI Taxonomy" id="2987526"/>
    <lineage>
        <taxon>Bacteria</taxon>
        <taxon>Pseudomonadati</taxon>
        <taxon>Pseudomonadota</taxon>
        <taxon>Betaproteobacteria</taxon>
        <taxon>Burkholderiales</taxon>
        <taxon>Sphaerotilaceae</taxon>
        <taxon>Roseateles</taxon>
    </lineage>
</organism>
<proteinExistence type="predicted"/>
<dbReference type="Gene3D" id="3.30.70.270">
    <property type="match status" value="1"/>
</dbReference>
<keyword evidence="1" id="KW-1133">Transmembrane helix</keyword>
<dbReference type="CDD" id="cd01948">
    <property type="entry name" value="EAL"/>
    <property type="match status" value="1"/>
</dbReference>
<dbReference type="PROSITE" id="PS50887">
    <property type="entry name" value="GGDEF"/>
    <property type="match status" value="1"/>
</dbReference>
<keyword evidence="5" id="KW-1185">Reference proteome</keyword>
<dbReference type="SUPFAM" id="SSF55073">
    <property type="entry name" value="Nucleotide cyclase"/>
    <property type="match status" value="1"/>
</dbReference>
<dbReference type="SUPFAM" id="SSF141868">
    <property type="entry name" value="EAL domain-like"/>
    <property type="match status" value="1"/>
</dbReference>
<protein>
    <submittedName>
        <fullName evidence="4">Bifunctional diguanylate cyclase/phosphodiesterase</fullName>
    </submittedName>
</protein>
<evidence type="ECO:0000259" key="3">
    <source>
        <dbReference type="PROSITE" id="PS50887"/>
    </source>
</evidence>
<dbReference type="Pfam" id="PF00990">
    <property type="entry name" value="GGDEF"/>
    <property type="match status" value="1"/>
</dbReference>
<dbReference type="SMART" id="SM00091">
    <property type="entry name" value="PAS"/>
    <property type="match status" value="1"/>
</dbReference>
<keyword evidence="1" id="KW-0472">Membrane</keyword>
<feature type="transmembrane region" description="Helical" evidence="1">
    <location>
        <begin position="69"/>
        <end position="87"/>
    </location>
</feature>
<dbReference type="PANTHER" id="PTHR44757">
    <property type="entry name" value="DIGUANYLATE CYCLASE DGCP"/>
    <property type="match status" value="1"/>
</dbReference>
<dbReference type="SMART" id="SM00267">
    <property type="entry name" value="GGDEF"/>
    <property type="match status" value="1"/>
</dbReference>
<dbReference type="Pfam" id="PF00563">
    <property type="entry name" value="EAL"/>
    <property type="match status" value="1"/>
</dbReference>
<dbReference type="EMBL" id="JAQQXS010000008">
    <property type="protein sequence ID" value="MDC8785563.1"/>
    <property type="molecule type" value="Genomic_DNA"/>
</dbReference>
<dbReference type="InterPro" id="IPR000014">
    <property type="entry name" value="PAS"/>
</dbReference>
<dbReference type="InterPro" id="IPR029787">
    <property type="entry name" value="Nucleotide_cyclase"/>
</dbReference>